<reference evidence="2" key="1">
    <citation type="journal article" date="2013" name="Nature">
        <title>Pan genome of the phytoplankton Emiliania underpins its global distribution.</title>
        <authorList>
            <person name="Read B.A."/>
            <person name="Kegel J."/>
            <person name="Klute M.J."/>
            <person name="Kuo A."/>
            <person name="Lefebvre S.C."/>
            <person name="Maumus F."/>
            <person name="Mayer C."/>
            <person name="Miller J."/>
            <person name="Monier A."/>
            <person name="Salamov A."/>
            <person name="Young J."/>
            <person name="Aguilar M."/>
            <person name="Claverie J.M."/>
            <person name="Frickenhaus S."/>
            <person name="Gonzalez K."/>
            <person name="Herman E.K."/>
            <person name="Lin Y.C."/>
            <person name="Napier J."/>
            <person name="Ogata H."/>
            <person name="Sarno A.F."/>
            <person name="Shmutz J."/>
            <person name="Schroeder D."/>
            <person name="de Vargas C."/>
            <person name="Verret F."/>
            <person name="von Dassow P."/>
            <person name="Valentin K."/>
            <person name="Van de Peer Y."/>
            <person name="Wheeler G."/>
            <person name="Dacks J.B."/>
            <person name="Delwiche C.F."/>
            <person name="Dyhrman S.T."/>
            <person name="Glockner G."/>
            <person name="John U."/>
            <person name="Richards T."/>
            <person name="Worden A.Z."/>
            <person name="Zhang X."/>
            <person name="Grigoriev I.V."/>
            <person name="Allen A.E."/>
            <person name="Bidle K."/>
            <person name="Borodovsky M."/>
            <person name="Bowler C."/>
            <person name="Brownlee C."/>
            <person name="Cock J.M."/>
            <person name="Elias M."/>
            <person name="Gladyshev V.N."/>
            <person name="Groth M."/>
            <person name="Guda C."/>
            <person name="Hadaegh A."/>
            <person name="Iglesias-Rodriguez M.D."/>
            <person name="Jenkins J."/>
            <person name="Jones B.M."/>
            <person name="Lawson T."/>
            <person name="Leese F."/>
            <person name="Lindquist E."/>
            <person name="Lobanov A."/>
            <person name="Lomsadze A."/>
            <person name="Malik S.B."/>
            <person name="Marsh M.E."/>
            <person name="Mackinder L."/>
            <person name="Mock T."/>
            <person name="Mueller-Roeber B."/>
            <person name="Pagarete A."/>
            <person name="Parker M."/>
            <person name="Probert I."/>
            <person name="Quesneville H."/>
            <person name="Raines C."/>
            <person name="Rensing S.A."/>
            <person name="Riano-Pachon D.M."/>
            <person name="Richier S."/>
            <person name="Rokitta S."/>
            <person name="Shiraiwa Y."/>
            <person name="Soanes D.M."/>
            <person name="van der Giezen M."/>
            <person name="Wahlund T.M."/>
            <person name="Williams B."/>
            <person name="Wilson W."/>
            <person name="Wolfe G."/>
            <person name="Wurch L.L."/>
        </authorList>
    </citation>
    <scope>NUCLEOTIDE SEQUENCE</scope>
</reference>
<dbReference type="EnsemblProtists" id="EOD30368">
    <property type="protein sequence ID" value="EOD30368"/>
    <property type="gene ID" value="EMIHUDRAFT_113377"/>
</dbReference>
<protein>
    <submittedName>
        <fullName evidence="1">Uncharacterized protein</fullName>
    </submittedName>
</protein>
<evidence type="ECO:0000313" key="2">
    <source>
        <dbReference type="Proteomes" id="UP000013827"/>
    </source>
</evidence>
<evidence type="ECO:0000313" key="1">
    <source>
        <dbReference type="EnsemblProtists" id="EOD30368"/>
    </source>
</evidence>
<sequence>MLVLASPGLSSPRGGAVSCVARLRSPKPLAQYEDPGPEHLRTVDGFLGETAETLRTVFDERFEEPRQAHPMRFCWDYWHVPSQYTLHRTQAASYFDEDAFAALTDALTAFGQRELGCRAISPPWLSFYVDGCEQRLHADGPFAFVLSLTRWEERRFSGVRDLAAAAVSTKTRGFDSSVGLERGDLVAEAEITRDYTRLPKISEVQPLFDRLTVFDARLPHGTVAALRHLADTLVVDPSQLQRGAEADDARPAVLNAVETHLGGARFAPSGGNSSVTVPFLFD</sequence>
<name>A0A0D3K3N3_EMIH1</name>
<dbReference type="PaxDb" id="2903-EOD30368"/>
<dbReference type="HOGENOM" id="CLU_988470_0_0_1"/>
<dbReference type="eggNOG" id="ENOG502QU44">
    <property type="taxonomic scope" value="Eukaryota"/>
</dbReference>
<accession>A0A0D3K3N3</accession>
<proteinExistence type="predicted"/>
<reference evidence="1" key="2">
    <citation type="submission" date="2024-10" db="UniProtKB">
        <authorList>
            <consortium name="EnsemblProtists"/>
        </authorList>
    </citation>
    <scope>IDENTIFICATION</scope>
</reference>
<dbReference type="Proteomes" id="UP000013827">
    <property type="component" value="Unassembled WGS sequence"/>
</dbReference>
<dbReference type="RefSeq" id="XP_005782797.1">
    <property type="nucleotide sequence ID" value="XM_005782740.1"/>
</dbReference>
<dbReference type="AlphaFoldDB" id="A0A0D3K3N3"/>
<dbReference type="GeneID" id="17275642"/>
<organism evidence="1 2">
    <name type="scientific">Emiliania huxleyi (strain CCMP1516)</name>
    <dbReference type="NCBI Taxonomy" id="280463"/>
    <lineage>
        <taxon>Eukaryota</taxon>
        <taxon>Haptista</taxon>
        <taxon>Haptophyta</taxon>
        <taxon>Prymnesiophyceae</taxon>
        <taxon>Isochrysidales</taxon>
        <taxon>Noelaerhabdaceae</taxon>
        <taxon>Emiliania</taxon>
    </lineage>
</organism>
<dbReference type="KEGG" id="ehx:EMIHUDRAFT_113377"/>
<keyword evidence="2" id="KW-1185">Reference proteome</keyword>